<sequence length="135" mass="14850">MTSTEGSAPSAADLWRESVGPFYSANAICEKMGIDHHNLAGLVKGEQILALPTSDHDYIYPVRQFFGEISLEVLPGWPGILRTFGDIDPWIIASWSSAVDPASLEGMSPWEWLQTGGDSDPVILEAREFVGSWKR</sequence>
<dbReference type="EMBL" id="CP163431">
    <property type="protein sequence ID" value="XDP98707.1"/>
    <property type="molecule type" value="Genomic_DNA"/>
</dbReference>
<reference evidence="1" key="1">
    <citation type="submission" date="2024-07" db="EMBL/GenBank/DDBJ databases">
        <authorList>
            <person name="Yu S.T."/>
        </authorList>
    </citation>
    <scope>NUCLEOTIDE SEQUENCE</scope>
    <source>
        <strain evidence="1">R08</strain>
    </source>
</reference>
<accession>A0AB39LXN9</accession>
<proteinExistence type="predicted"/>
<evidence type="ECO:0000313" key="1">
    <source>
        <dbReference type="EMBL" id="XDP98707.1"/>
    </source>
</evidence>
<protein>
    <recommendedName>
        <fullName evidence="2">Antitoxin Xre/MbcA/ParS-like toxin-binding domain-containing protein</fullName>
    </recommendedName>
</protein>
<name>A0AB39LXN9_9ACTN</name>
<organism evidence="1">
    <name type="scientific">Streptomyces sp. R08</name>
    <dbReference type="NCBI Taxonomy" id="3238624"/>
    <lineage>
        <taxon>Bacteria</taxon>
        <taxon>Bacillati</taxon>
        <taxon>Actinomycetota</taxon>
        <taxon>Actinomycetes</taxon>
        <taxon>Kitasatosporales</taxon>
        <taxon>Streptomycetaceae</taxon>
        <taxon>Streptomyces</taxon>
    </lineage>
</organism>
<dbReference type="RefSeq" id="WP_369186097.1">
    <property type="nucleotide sequence ID" value="NZ_CP163431.1"/>
</dbReference>
<evidence type="ECO:0008006" key="2">
    <source>
        <dbReference type="Google" id="ProtNLM"/>
    </source>
</evidence>
<dbReference type="AlphaFoldDB" id="A0AB39LXN9"/>
<gene>
    <name evidence="1" type="ORF">AB5J58_00140</name>
</gene>